<dbReference type="PANTHER" id="PTHR43133:SF46">
    <property type="entry name" value="RNA POLYMERASE SIGMA-70 FACTOR ECF SUBFAMILY"/>
    <property type="match status" value="1"/>
</dbReference>
<name>A0A848IWB9_9BACT</name>
<comment type="similarity">
    <text evidence="1">Belongs to the sigma-70 factor family. ECF subfamily.</text>
</comment>
<evidence type="ECO:0000313" key="7">
    <source>
        <dbReference type="Proteomes" id="UP000559010"/>
    </source>
</evidence>
<dbReference type="Gene3D" id="1.10.10.10">
    <property type="entry name" value="Winged helix-like DNA-binding domain superfamily/Winged helix DNA-binding domain"/>
    <property type="match status" value="1"/>
</dbReference>
<comment type="caution">
    <text evidence="6">The sequence shown here is derived from an EMBL/GenBank/DDBJ whole genome shotgun (WGS) entry which is preliminary data.</text>
</comment>
<accession>A0A848IWB9</accession>
<dbReference type="RefSeq" id="WP_169678173.1">
    <property type="nucleotide sequence ID" value="NZ_JABBNU010000002.1"/>
</dbReference>
<dbReference type="AlphaFoldDB" id="A0A848IWB9"/>
<dbReference type="InterPro" id="IPR007627">
    <property type="entry name" value="RNA_pol_sigma70_r2"/>
</dbReference>
<dbReference type="InterPro" id="IPR013324">
    <property type="entry name" value="RNA_pol_sigma_r3/r4-like"/>
</dbReference>
<dbReference type="InterPro" id="IPR039425">
    <property type="entry name" value="RNA_pol_sigma-70-like"/>
</dbReference>
<protein>
    <submittedName>
        <fullName evidence="6">Sigma-70 family RNA polymerase sigma factor</fullName>
    </submittedName>
</protein>
<evidence type="ECO:0000313" key="6">
    <source>
        <dbReference type="EMBL" id="NMM47551.1"/>
    </source>
</evidence>
<evidence type="ECO:0000256" key="2">
    <source>
        <dbReference type="ARBA" id="ARBA00023015"/>
    </source>
</evidence>
<evidence type="ECO:0000256" key="4">
    <source>
        <dbReference type="ARBA" id="ARBA00023163"/>
    </source>
</evidence>
<sequence>MKANSLTIFPKENSSDEYLWSCLKNGDRKALDEIYYGHVPALIAYGHQFTAKKELVDDCIQELFIDLWQKRNRLGETSSIRFYLIKSIKRRILRQIKKSDKCKAFSEFNEFFIENQMDTNISNESEVIVSTQKLRRSFQALSPLQRELIYLKYYNNLDCDQMKDVLDLTKKQVYNALSKAMISLRQSLVVN</sequence>
<proteinExistence type="inferred from homology"/>
<organism evidence="6 7">
    <name type="scientific">Marinigracilibium pacificum</name>
    <dbReference type="NCBI Taxonomy" id="2729599"/>
    <lineage>
        <taxon>Bacteria</taxon>
        <taxon>Pseudomonadati</taxon>
        <taxon>Bacteroidota</taxon>
        <taxon>Cytophagia</taxon>
        <taxon>Cytophagales</taxon>
        <taxon>Flammeovirgaceae</taxon>
        <taxon>Marinigracilibium</taxon>
    </lineage>
</organism>
<keyword evidence="7" id="KW-1185">Reference proteome</keyword>
<dbReference type="SUPFAM" id="SSF88659">
    <property type="entry name" value="Sigma3 and sigma4 domains of RNA polymerase sigma factors"/>
    <property type="match status" value="1"/>
</dbReference>
<dbReference type="Pfam" id="PF04542">
    <property type="entry name" value="Sigma70_r2"/>
    <property type="match status" value="1"/>
</dbReference>
<keyword evidence="4" id="KW-0804">Transcription</keyword>
<dbReference type="EMBL" id="JABBNU010000002">
    <property type="protein sequence ID" value="NMM47551.1"/>
    <property type="molecule type" value="Genomic_DNA"/>
</dbReference>
<dbReference type="InterPro" id="IPR013325">
    <property type="entry name" value="RNA_pol_sigma_r2"/>
</dbReference>
<feature type="domain" description="RNA polymerase sigma-70 region 2" evidence="5">
    <location>
        <begin position="38"/>
        <end position="100"/>
    </location>
</feature>
<evidence type="ECO:0000256" key="1">
    <source>
        <dbReference type="ARBA" id="ARBA00010641"/>
    </source>
</evidence>
<dbReference type="Gene3D" id="1.10.1740.10">
    <property type="match status" value="1"/>
</dbReference>
<dbReference type="SUPFAM" id="SSF88946">
    <property type="entry name" value="Sigma2 domain of RNA polymerase sigma factors"/>
    <property type="match status" value="1"/>
</dbReference>
<dbReference type="PANTHER" id="PTHR43133">
    <property type="entry name" value="RNA POLYMERASE ECF-TYPE SIGMA FACTO"/>
    <property type="match status" value="1"/>
</dbReference>
<dbReference type="GO" id="GO:0016987">
    <property type="term" value="F:sigma factor activity"/>
    <property type="evidence" value="ECO:0007669"/>
    <property type="project" value="UniProtKB-KW"/>
</dbReference>
<dbReference type="GO" id="GO:0006352">
    <property type="term" value="P:DNA-templated transcription initiation"/>
    <property type="evidence" value="ECO:0007669"/>
    <property type="project" value="InterPro"/>
</dbReference>
<dbReference type="Proteomes" id="UP000559010">
    <property type="component" value="Unassembled WGS sequence"/>
</dbReference>
<evidence type="ECO:0000256" key="3">
    <source>
        <dbReference type="ARBA" id="ARBA00023082"/>
    </source>
</evidence>
<keyword evidence="3" id="KW-0731">Sigma factor</keyword>
<keyword evidence="2" id="KW-0805">Transcription regulation</keyword>
<reference evidence="6 7" key="1">
    <citation type="submission" date="2020-04" db="EMBL/GenBank/DDBJ databases">
        <title>Flammeovirgaceae bacterium KN852 isolated from deep sea.</title>
        <authorList>
            <person name="Zhang D.-C."/>
        </authorList>
    </citation>
    <scope>NUCLEOTIDE SEQUENCE [LARGE SCALE GENOMIC DNA]</scope>
    <source>
        <strain evidence="6 7">KN852</strain>
    </source>
</reference>
<dbReference type="InterPro" id="IPR036388">
    <property type="entry name" value="WH-like_DNA-bd_sf"/>
</dbReference>
<dbReference type="InterPro" id="IPR014284">
    <property type="entry name" value="RNA_pol_sigma-70_dom"/>
</dbReference>
<gene>
    <name evidence="6" type="ORF">HH304_04005</name>
</gene>
<evidence type="ECO:0000259" key="5">
    <source>
        <dbReference type="Pfam" id="PF04542"/>
    </source>
</evidence>
<dbReference type="NCBIfam" id="TIGR02937">
    <property type="entry name" value="sigma70-ECF"/>
    <property type="match status" value="1"/>
</dbReference>